<name>A0ABX0Q5D8_9GAMM</name>
<sequence>MPQEMTSFFLAFTVFAVASRIASLVVSLRHEAALKRAGAVEYGALNSNLLALCHVLFYAAAIWEGWARGPELDAVATTGIVLYLVALLFLCYVVHLLGRLWTVKLIIATDHTLVTHPLFRTIRHPNYFLNIVPELVGLCLALHSFKTLAIGLPIYLVPLTVRIVQEEKAMRARFG</sequence>
<keyword evidence="3 5" id="KW-1133">Transmembrane helix</keyword>
<evidence type="ECO:0000256" key="3">
    <source>
        <dbReference type="ARBA" id="ARBA00022989"/>
    </source>
</evidence>
<gene>
    <name evidence="6" type="ORF">HBF26_12640</name>
</gene>
<proteinExistence type="predicted"/>
<comment type="subcellular location">
    <subcellularLocation>
        <location evidence="1">Membrane</location>
        <topology evidence="1">Multi-pass membrane protein</topology>
    </subcellularLocation>
</comment>
<dbReference type="EMBL" id="JAAQQR010000005">
    <property type="protein sequence ID" value="NID05739.1"/>
    <property type="molecule type" value="Genomic_DNA"/>
</dbReference>
<dbReference type="Gene3D" id="1.20.120.1630">
    <property type="match status" value="1"/>
</dbReference>
<evidence type="ECO:0008006" key="8">
    <source>
        <dbReference type="Google" id="ProtNLM"/>
    </source>
</evidence>
<dbReference type="Pfam" id="PF04140">
    <property type="entry name" value="ICMT"/>
    <property type="match status" value="1"/>
</dbReference>
<evidence type="ECO:0000313" key="6">
    <source>
        <dbReference type="EMBL" id="NID05739.1"/>
    </source>
</evidence>
<keyword evidence="7" id="KW-1185">Reference proteome</keyword>
<reference evidence="6 7" key="1">
    <citation type="journal article" date="2011" name="Curr. Microbiol.">
        <title>Luteibacter jiangsuensis sp. nov.: a methamidophos-degrading bacterium isolated from a methamidophos-manufacturing factory.</title>
        <authorList>
            <person name="Wang L."/>
            <person name="Wang G.L."/>
            <person name="Li S.P."/>
            <person name="Jiang J.D."/>
        </authorList>
    </citation>
    <scope>NUCLEOTIDE SEQUENCE [LARGE SCALE GENOMIC DNA]</scope>
    <source>
        <strain evidence="6 7">CGMCC 1.10133</strain>
    </source>
</reference>
<comment type="caution">
    <text evidence="6">The sequence shown here is derived from an EMBL/GenBank/DDBJ whole genome shotgun (WGS) entry which is preliminary data.</text>
</comment>
<dbReference type="InterPro" id="IPR052527">
    <property type="entry name" value="Metal_cation-efflux_comp"/>
</dbReference>
<protein>
    <recommendedName>
        <fullName evidence="8">Isoprenylcysteine carboxyl methyltransferase (ICMT) family protein YpbQ</fullName>
    </recommendedName>
</protein>
<dbReference type="PANTHER" id="PTHR43847:SF1">
    <property type="entry name" value="BLL3993 PROTEIN"/>
    <property type="match status" value="1"/>
</dbReference>
<dbReference type="Proteomes" id="UP001429601">
    <property type="component" value="Unassembled WGS sequence"/>
</dbReference>
<keyword evidence="2 5" id="KW-0812">Transmembrane</keyword>
<accession>A0ABX0Q5D8</accession>
<keyword evidence="4 5" id="KW-0472">Membrane</keyword>
<dbReference type="PANTHER" id="PTHR43847">
    <property type="entry name" value="BLL3993 PROTEIN"/>
    <property type="match status" value="1"/>
</dbReference>
<feature type="transmembrane region" description="Helical" evidence="5">
    <location>
        <begin position="43"/>
        <end position="63"/>
    </location>
</feature>
<evidence type="ECO:0000313" key="7">
    <source>
        <dbReference type="Proteomes" id="UP001429601"/>
    </source>
</evidence>
<organism evidence="6 7">
    <name type="scientific">Luteibacter jiangsuensis</name>
    <dbReference type="NCBI Taxonomy" id="637577"/>
    <lineage>
        <taxon>Bacteria</taxon>
        <taxon>Pseudomonadati</taxon>
        <taxon>Pseudomonadota</taxon>
        <taxon>Gammaproteobacteria</taxon>
        <taxon>Lysobacterales</taxon>
        <taxon>Rhodanobacteraceae</taxon>
        <taxon>Luteibacter</taxon>
    </lineage>
</organism>
<dbReference type="InterPro" id="IPR007269">
    <property type="entry name" value="ICMT_MeTrfase"/>
</dbReference>
<evidence type="ECO:0000256" key="4">
    <source>
        <dbReference type="ARBA" id="ARBA00023136"/>
    </source>
</evidence>
<evidence type="ECO:0000256" key="5">
    <source>
        <dbReference type="SAM" id="Phobius"/>
    </source>
</evidence>
<evidence type="ECO:0000256" key="1">
    <source>
        <dbReference type="ARBA" id="ARBA00004141"/>
    </source>
</evidence>
<evidence type="ECO:0000256" key="2">
    <source>
        <dbReference type="ARBA" id="ARBA00022692"/>
    </source>
</evidence>
<feature type="transmembrane region" description="Helical" evidence="5">
    <location>
        <begin position="75"/>
        <end position="95"/>
    </location>
</feature>